<comment type="caution">
    <text evidence="1">The sequence shown here is derived from an EMBL/GenBank/DDBJ whole genome shotgun (WGS) entry which is preliminary data.</text>
</comment>
<evidence type="ECO:0000313" key="1">
    <source>
        <dbReference type="EMBL" id="CBI05518.1"/>
    </source>
</evidence>
<sequence length="129" mass="13518">METSLILSRMIHSSDLFAGGAQVSQNDVNAFLVNGTDTLGAYPHTHPAVLALHPETVVLQIGQKTAAGLVVGVGNIIPRHGLLARHLAYSGHRLISLKKGALYTIDESDLPVVAVALPAKLIPCNLSAP</sequence>
<reference evidence="1" key="1">
    <citation type="submission" date="2009-10" db="EMBL/GenBank/DDBJ databases">
        <title>Diversity of trophic interactions inside an arsenic-rich microbial ecosystem.</title>
        <authorList>
            <person name="Bertin P.N."/>
            <person name="Heinrich-Salmeron A."/>
            <person name="Pelletier E."/>
            <person name="Goulhen-Chollet F."/>
            <person name="Arsene-Ploetze F."/>
            <person name="Gallien S."/>
            <person name="Calteau A."/>
            <person name="Vallenet D."/>
            <person name="Casiot C."/>
            <person name="Chane-Woon-Ming B."/>
            <person name="Giloteaux L."/>
            <person name="Barakat M."/>
            <person name="Bonnefoy V."/>
            <person name="Bruneel O."/>
            <person name="Chandler M."/>
            <person name="Cleiss J."/>
            <person name="Duran R."/>
            <person name="Elbaz-Poulichet F."/>
            <person name="Fonknechten N."/>
            <person name="Lauga B."/>
            <person name="Mornico D."/>
            <person name="Ortet P."/>
            <person name="Schaeffer C."/>
            <person name="Siguier P."/>
            <person name="Alexander Thil Smith A."/>
            <person name="Van Dorsselaer A."/>
            <person name="Weissenbach J."/>
            <person name="Medigue C."/>
            <person name="Le Paslier D."/>
        </authorList>
    </citation>
    <scope>NUCLEOTIDE SEQUENCE</scope>
</reference>
<dbReference type="AlphaFoldDB" id="E6QE72"/>
<protein>
    <submittedName>
        <fullName evidence="1">Uncharacterized protein</fullName>
    </submittedName>
</protein>
<name>E6QE72_9ZZZZ</name>
<gene>
    <name evidence="1" type="ORF">CARN5_1001</name>
</gene>
<dbReference type="EMBL" id="CABP01000120">
    <property type="protein sequence ID" value="CBI05518.1"/>
    <property type="molecule type" value="Genomic_DNA"/>
</dbReference>
<proteinExistence type="predicted"/>
<accession>E6QE72</accession>
<organism evidence="1">
    <name type="scientific">mine drainage metagenome</name>
    <dbReference type="NCBI Taxonomy" id="410659"/>
    <lineage>
        <taxon>unclassified sequences</taxon>
        <taxon>metagenomes</taxon>
        <taxon>ecological metagenomes</taxon>
    </lineage>
</organism>